<evidence type="ECO:0000313" key="2">
    <source>
        <dbReference type="Proteomes" id="UP000299102"/>
    </source>
</evidence>
<sequence>MMSLTLYNLKITSISVIQPDQRELALVTTNYDYQHESNLPCVICPISAREAGNSTVTRLGLRMLTGGVDHLFSGDREEKA</sequence>
<proteinExistence type="predicted"/>
<comment type="caution">
    <text evidence="1">The sequence shown here is derived from an EMBL/GenBank/DDBJ whole genome shotgun (WGS) entry which is preliminary data.</text>
</comment>
<name>A0A4C1YXX9_EUMVA</name>
<dbReference type="EMBL" id="BGZK01001432">
    <property type="protein sequence ID" value="GBP79823.1"/>
    <property type="molecule type" value="Genomic_DNA"/>
</dbReference>
<dbReference type="Proteomes" id="UP000299102">
    <property type="component" value="Unassembled WGS sequence"/>
</dbReference>
<dbReference type="AlphaFoldDB" id="A0A4C1YXX9"/>
<keyword evidence="2" id="KW-1185">Reference proteome</keyword>
<protein>
    <submittedName>
        <fullName evidence="1">Uncharacterized protein</fullName>
    </submittedName>
</protein>
<organism evidence="1 2">
    <name type="scientific">Eumeta variegata</name>
    <name type="common">Bagworm moth</name>
    <name type="synonym">Eumeta japonica</name>
    <dbReference type="NCBI Taxonomy" id="151549"/>
    <lineage>
        <taxon>Eukaryota</taxon>
        <taxon>Metazoa</taxon>
        <taxon>Ecdysozoa</taxon>
        <taxon>Arthropoda</taxon>
        <taxon>Hexapoda</taxon>
        <taxon>Insecta</taxon>
        <taxon>Pterygota</taxon>
        <taxon>Neoptera</taxon>
        <taxon>Endopterygota</taxon>
        <taxon>Lepidoptera</taxon>
        <taxon>Glossata</taxon>
        <taxon>Ditrysia</taxon>
        <taxon>Tineoidea</taxon>
        <taxon>Psychidae</taxon>
        <taxon>Oiketicinae</taxon>
        <taxon>Eumeta</taxon>
    </lineage>
</organism>
<reference evidence="1 2" key="1">
    <citation type="journal article" date="2019" name="Commun. Biol.">
        <title>The bagworm genome reveals a unique fibroin gene that provides high tensile strength.</title>
        <authorList>
            <person name="Kono N."/>
            <person name="Nakamura H."/>
            <person name="Ohtoshi R."/>
            <person name="Tomita M."/>
            <person name="Numata K."/>
            <person name="Arakawa K."/>
        </authorList>
    </citation>
    <scope>NUCLEOTIDE SEQUENCE [LARGE SCALE GENOMIC DNA]</scope>
</reference>
<evidence type="ECO:0000313" key="1">
    <source>
        <dbReference type="EMBL" id="GBP79823.1"/>
    </source>
</evidence>
<gene>
    <name evidence="1" type="ORF">EVAR_61414_1</name>
</gene>
<accession>A0A4C1YXX9</accession>